<evidence type="ECO:0000313" key="3">
    <source>
        <dbReference type="Proteomes" id="UP000092460"/>
    </source>
</evidence>
<dbReference type="EnsemblMetazoa" id="GPPI044235-RA">
    <property type="protein sequence ID" value="GPPI044235-PA"/>
    <property type="gene ID" value="GPPI044235"/>
</dbReference>
<feature type="region of interest" description="Disordered" evidence="1">
    <location>
        <begin position="68"/>
        <end position="88"/>
    </location>
</feature>
<name>A0A1B0BYG1_9MUSC</name>
<keyword evidence="3" id="KW-1185">Reference proteome</keyword>
<organism evidence="2 3">
    <name type="scientific">Glossina palpalis gambiensis</name>
    <dbReference type="NCBI Taxonomy" id="67801"/>
    <lineage>
        <taxon>Eukaryota</taxon>
        <taxon>Metazoa</taxon>
        <taxon>Ecdysozoa</taxon>
        <taxon>Arthropoda</taxon>
        <taxon>Hexapoda</taxon>
        <taxon>Insecta</taxon>
        <taxon>Pterygota</taxon>
        <taxon>Neoptera</taxon>
        <taxon>Endopterygota</taxon>
        <taxon>Diptera</taxon>
        <taxon>Brachycera</taxon>
        <taxon>Muscomorpha</taxon>
        <taxon>Hippoboscoidea</taxon>
        <taxon>Glossinidae</taxon>
        <taxon>Glossina</taxon>
    </lineage>
</organism>
<dbReference type="AlphaFoldDB" id="A0A1B0BYG1"/>
<evidence type="ECO:0000313" key="2">
    <source>
        <dbReference type="EnsemblMetazoa" id="GPPI044235-PA"/>
    </source>
</evidence>
<proteinExistence type="predicted"/>
<evidence type="ECO:0000256" key="1">
    <source>
        <dbReference type="SAM" id="MobiDB-lite"/>
    </source>
</evidence>
<sequence>MDQRFSPHLQKMIDETIDGRTERLIEILTDELIGEIVKETFEEATWEQTTVGMRSPANLDIIDRTNIDYSSYDEGPSTSAEDVKKAAS</sequence>
<dbReference type="EMBL" id="JXJN01022632">
    <property type="status" value="NOT_ANNOTATED_CDS"/>
    <property type="molecule type" value="Genomic_DNA"/>
</dbReference>
<reference evidence="2" key="2">
    <citation type="submission" date="2020-05" db="UniProtKB">
        <authorList>
            <consortium name="EnsemblMetazoa"/>
        </authorList>
    </citation>
    <scope>IDENTIFICATION</scope>
    <source>
        <strain evidence="2">IAEA</strain>
    </source>
</reference>
<accession>A0A1B0BYG1</accession>
<dbReference type="Proteomes" id="UP000092460">
    <property type="component" value="Unassembled WGS sequence"/>
</dbReference>
<reference evidence="3" key="1">
    <citation type="submission" date="2015-01" db="EMBL/GenBank/DDBJ databases">
        <authorList>
            <person name="Aksoy S."/>
            <person name="Warren W."/>
            <person name="Wilson R.K."/>
        </authorList>
    </citation>
    <scope>NUCLEOTIDE SEQUENCE [LARGE SCALE GENOMIC DNA]</scope>
    <source>
        <strain evidence="3">IAEA</strain>
    </source>
</reference>
<protein>
    <submittedName>
        <fullName evidence="2">Uncharacterized protein</fullName>
    </submittedName>
</protein>
<dbReference type="VEuPathDB" id="VectorBase:GPPI044235"/>